<accession>A0A0D5C5V6</accession>
<dbReference type="AlphaFoldDB" id="A0A0D5C5V6"/>
<evidence type="ECO:0000313" key="1">
    <source>
        <dbReference type="EMBL" id="AJW71750.1"/>
    </source>
</evidence>
<reference evidence="2" key="1">
    <citation type="submission" date="2015-03" db="EMBL/GenBank/DDBJ databases">
        <title>Characterization of two novel Thaumarchaeota isolated from the Northern Adriatic Sea.</title>
        <authorList>
            <person name="Bayer B."/>
            <person name="Vojvoda J."/>
            <person name="Offre P."/>
            <person name="Srivastava A."/>
            <person name="Elisabeth N."/>
            <person name="Garcia J.A.L."/>
            <person name="Schleper C."/>
            <person name="Herndl G.J."/>
        </authorList>
    </citation>
    <scope>NUCLEOTIDE SEQUENCE [LARGE SCALE GENOMIC DNA]</scope>
    <source>
        <strain evidence="2">NF5</strain>
    </source>
</reference>
<keyword evidence="2" id="KW-1185">Reference proteome</keyword>
<dbReference type="STRING" id="1580092.NADRNF5_2076"/>
<reference evidence="1 2" key="2">
    <citation type="journal article" date="2016" name="ISME J.">
        <title>Physiological and genomic characterization of two novel marine thaumarchaeal strains indicates niche differentiation.</title>
        <authorList>
            <person name="Bayer B."/>
            <person name="Vojvoda J."/>
            <person name="Offre P."/>
            <person name="Alves R.J."/>
            <person name="Elisabeth N.H."/>
            <person name="Garcia J.A."/>
            <person name="Volland J.M."/>
            <person name="Srivastava A."/>
            <person name="Schleper C."/>
            <person name="Herndl G.J."/>
        </authorList>
    </citation>
    <scope>NUCLEOTIDE SEQUENCE [LARGE SCALE GENOMIC DNA]</scope>
    <source>
        <strain evidence="1 2">NF5</strain>
    </source>
</reference>
<organism evidence="1 2">
    <name type="scientific">Nitrosopumilus adriaticus</name>
    <dbReference type="NCBI Taxonomy" id="1580092"/>
    <lineage>
        <taxon>Archaea</taxon>
        <taxon>Nitrososphaerota</taxon>
        <taxon>Nitrososphaeria</taxon>
        <taxon>Nitrosopumilales</taxon>
        <taxon>Nitrosopumilaceae</taxon>
        <taxon>Nitrosopumilus</taxon>
    </lineage>
</organism>
<dbReference type="EMBL" id="CP011070">
    <property type="protein sequence ID" value="AJW71750.1"/>
    <property type="molecule type" value="Genomic_DNA"/>
</dbReference>
<dbReference type="KEGG" id="nin:NADRNF5_2076"/>
<dbReference type="Proteomes" id="UP000032408">
    <property type="component" value="Chromosome"/>
</dbReference>
<protein>
    <submittedName>
        <fullName evidence="1">Uncharacterized protein</fullName>
    </submittedName>
</protein>
<name>A0A0D5C5V6_9ARCH</name>
<gene>
    <name evidence="1" type="ORF">NADRNF5_2076</name>
</gene>
<dbReference type="HOGENOM" id="CLU_2177773_0_0_2"/>
<proteinExistence type="predicted"/>
<evidence type="ECO:0000313" key="2">
    <source>
        <dbReference type="Proteomes" id="UP000032408"/>
    </source>
</evidence>
<sequence>MKYDYDTDEKRIIKLVTKQPCSFNEIKLVESINSLRLSEILHGLEKEGSIYSMWKHEKILKDDKPYTRMRRIYLISNLFQLSNKHDNTVSAIKPCRTINSRMCNNANRK</sequence>